<name>A0A3E0K6H5_9BACI</name>
<protein>
    <submittedName>
        <fullName evidence="2">Uncharacterized protein</fullName>
    </submittedName>
</protein>
<accession>A0A3E0K6H5</accession>
<dbReference type="EMBL" id="QEWE01000012">
    <property type="protein sequence ID" value="REJ29963.1"/>
    <property type="molecule type" value="Genomic_DNA"/>
</dbReference>
<sequence length="88" mass="9786">MRGRKGSPAAALFAGRGPSGADGRKDEGGCFLKIHRQAGHCAETRMRGLFGPLFSLTGEKGWERRFFLGLSQSVKGFFYSRLYNFLHM</sequence>
<reference evidence="2 3" key="1">
    <citation type="submission" date="2018-03" db="EMBL/GenBank/DDBJ databases">
        <authorList>
            <person name="Keele B.F."/>
        </authorList>
    </citation>
    <scope>NUCLEOTIDE SEQUENCE [LARGE SCALE GENOMIC DNA]</scope>
    <source>
        <strain evidence="2">ZCTH4_d</strain>
    </source>
</reference>
<evidence type="ECO:0000313" key="2">
    <source>
        <dbReference type="EMBL" id="REJ29963.1"/>
    </source>
</evidence>
<dbReference type="AlphaFoldDB" id="A0A3E0K6H5"/>
<dbReference type="Proteomes" id="UP000257014">
    <property type="component" value="Unassembled WGS sequence"/>
</dbReference>
<evidence type="ECO:0000313" key="3">
    <source>
        <dbReference type="Proteomes" id="UP000257014"/>
    </source>
</evidence>
<evidence type="ECO:0000256" key="1">
    <source>
        <dbReference type="SAM" id="MobiDB-lite"/>
    </source>
</evidence>
<gene>
    <name evidence="2" type="ORF">C6P37_04000</name>
</gene>
<proteinExistence type="predicted"/>
<comment type="caution">
    <text evidence="2">The sequence shown here is derived from an EMBL/GenBank/DDBJ whole genome shotgun (WGS) entry which is preliminary data.</text>
</comment>
<organism evidence="2 3">
    <name type="scientific">Caldibacillus debilis</name>
    <dbReference type="NCBI Taxonomy" id="301148"/>
    <lineage>
        <taxon>Bacteria</taxon>
        <taxon>Bacillati</taxon>
        <taxon>Bacillota</taxon>
        <taxon>Bacilli</taxon>
        <taxon>Bacillales</taxon>
        <taxon>Bacillaceae</taxon>
        <taxon>Caldibacillus</taxon>
    </lineage>
</organism>
<feature type="region of interest" description="Disordered" evidence="1">
    <location>
        <begin position="1"/>
        <end position="24"/>
    </location>
</feature>